<protein>
    <recommendedName>
        <fullName evidence="3">Plasmid stabilization system</fullName>
    </recommendedName>
</protein>
<name>A0A1G2K6X6_9BACT</name>
<dbReference type="Proteomes" id="UP000177152">
    <property type="component" value="Unassembled WGS sequence"/>
</dbReference>
<reference evidence="1 2" key="1">
    <citation type="journal article" date="2016" name="Nat. Commun.">
        <title>Thousands of microbial genomes shed light on interconnected biogeochemical processes in an aquifer system.</title>
        <authorList>
            <person name="Anantharaman K."/>
            <person name="Brown C.T."/>
            <person name="Hug L.A."/>
            <person name="Sharon I."/>
            <person name="Castelle C.J."/>
            <person name="Probst A.J."/>
            <person name="Thomas B.C."/>
            <person name="Singh A."/>
            <person name="Wilkins M.J."/>
            <person name="Karaoz U."/>
            <person name="Brodie E.L."/>
            <person name="Williams K.H."/>
            <person name="Hubbard S.S."/>
            <person name="Banfield J.F."/>
        </authorList>
    </citation>
    <scope>NUCLEOTIDE SEQUENCE [LARGE SCALE GENOMIC DNA]</scope>
</reference>
<organism evidence="1 2">
    <name type="scientific">Candidatus Sungbacteria bacterium RIFCSPHIGHO2_01_FULL_47_32</name>
    <dbReference type="NCBI Taxonomy" id="1802264"/>
    <lineage>
        <taxon>Bacteria</taxon>
        <taxon>Candidatus Sungiibacteriota</taxon>
    </lineage>
</organism>
<accession>A0A1G2K6X6</accession>
<gene>
    <name evidence="1" type="ORF">A2633_06300</name>
</gene>
<dbReference type="Gene3D" id="3.30.2310.20">
    <property type="entry name" value="RelE-like"/>
    <property type="match status" value="1"/>
</dbReference>
<dbReference type="SUPFAM" id="SSF143011">
    <property type="entry name" value="RelE-like"/>
    <property type="match status" value="1"/>
</dbReference>
<evidence type="ECO:0000313" key="2">
    <source>
        <dbReference type="Proteomes" id="UP000177152"/>
    </source>
</evidence>
<dbReference type="InterPro" id="IPR035093">
    <property type="entry name" value="RelE/ParE_toxin_dom_sf"/>
</dbReference>
<dbReference type="AlphaFoldDB" id="A0A1G2K6X6"/>
<dbReference type="EMBL" id="MHQC01000017">
    <property type="protein sequence ID" value="OGZ95115.1"/>
    <property type="molecule type" value="Genomic_DNA"/>
</dbReference>
<evidence type="ECO:0008006" key="3">
    <source>
        <dbReference type="Google" id="ProtNLM"/>
    </source>
</evidence>
<sequence length="87" mass="10543">MKLKNIHYTSDFRKAYQRLPRNIQNTADKKDLLFRENPFHSTLKTHKLHGPLNGLWSFWITRNYRVLFEFIKNGAIFYDVGTHEIYK</sequence>
<comment type="caution">
    <text evidence="1">The sequence shown here is derived from an EMBL/GenBank/DDBJ whole genome shotgun (WGS) entry which is preliminary data.</text>
</comment>
<proteinExistence type="predicted"/>
<evidence type="ECO:0000313" key="1">
    <source>
        <dbReference type="EMBL" id="OGZ95115.1"/>
    </source>
</evidence>